<sequence length="59" mass="6089">MDSGPVSIRSDFLSRLSGMQKTAASEARSVAAASSRKDSVCGTASPRMSSSAMRMCVCA</sequence>
<comment type="caution">
    <text evidence="1">The sequence shown here is derived from an EMBL/GenBank/DDBJ whole genome shotgun (WGS) entry which is preliminary data.</text>
</comment>
<keyword evidence="2" id="KW-1185">Reference proteome</keyword>
<accession>A0A9W7X1R9</accession>
<name>A0A9W7X1R9_TRIRA</name>
<gene>
    <name evidence="1" type="ORF">IRJ41_003618</name>
</gene>
<reference evidence="1" key="1">
    <citation type="submission" date="2021-02" db="EMBL/GenBank/DDBJ databases">
        <title>Comparative genomics reveals that relaxation of natural selection precedes convergent phenotypic evolution of cavefish.</title>
        <authorList>
            <person name="Peng Z."/>
        </authorList>
    </citation>
    <scope>NUCLEOTIDE SEQUENCE</scope>
    <source>
        <tissue evidence="1">Muscle</tissue>
    </source>
</reference>
<protein>
    <submittedName>
        <fullName evidence="1">Uncharacterized protein</fullName>
    </submittedName>
</protein>
<dbReference type="AlphaFoldDB" id="A0A9W7X1R9"/>
<dbReference type="Proteomes" id="UP001059041">
    <property type="component" value="Linkage Group LG2"/>
</dbReference>
<proteinExistence type="predicted"/>
<organism evidence="1 2">
    <name type="scientific">Triplophysa rosa</name>
    <name type="common">Cave loach</name>
    <dbReference type="NCBI Taxonomy" id="992332"/>
    <lineage>
        <taxon>Eukaryota</taxon>
        <taxon>Metazoa</taxon>
        <taxon>Chordata</taxon>
        <taxon>Craniata</taxon>
        <taxon>Vertebrata</taxon>
        <taxon>Euteleostomi</taxon>
        <taxon>Actinopterygii</taxon>
        <taxon>Neopterygii</taxon>
        <taxon>Teleostei</taxon>
        <taxon>Ostariophysi</taxon>
        <taxon>Cypriniformes</taxon>
        <taxon>Nemacheilidae</taxon>
        <taxon>Triplophysa</taxon>
    </lineage>
</organism>
<dbReference type="EMBL" id="JAFHDT010000002">
    <property type="protein sequence ID" value="KAI7812527.1"/>
    <property type="molecule type" value="Genomic_DNA"/>
</dbReference>
<evidence type="ECO:0000313" key="1">
    <source>
        <dbReference type="EMBL" id="KAI7812527.1"/>
    </source>
</evidence>
<evidence type="ECO:0000313" key="2">
    <source>
        <dbReference type="Proteomes" id="UP001059041"/>
    </source>
</evidence>